<keyword evidence="5 6" id="KW-0833">Ubl conjugation pathway</keyword>
<evidence type="ECO:0000256" key="3">
    <source>
        <dbReference type="ARBA" id="ARBA00012485"/>
    </source>
</evidence>
<dbReference type="Gene3D" id="3.90.1750.10">
    <property type="entry name" value="Hect, E3 ligase catalytic domains"/>
    <property type="match status" value="1"/>
</dbReference>
<dbReference type="EC" id="2.3.2.26" evidence="3"/>
<evidence type="ECO:0000259" key="7">
    <source>
        <dbReference type="PROSITE" id="PS50237"/>
    </source>
</evidence>
<evidence type="ECO:0000256" key="1">
    <source>
        <dbReference type="ARBA" id="ARBA00000885"/>
    </source>
</evidence>
<comment type="caution">
    <text evidence="8">The sequence shown here is derived from an EMBL/GenBank/DDBJ whole genome shotgun (WGS) entry which is preliminary data.</text>
</comment>
<accession>A0ABR2J013</accession>
<evidence type="ECO:0000256" key="2">
    <source>
        <dbReference type="ARBA" id="ARBA00004906"/>
    </source>
</evidence>
<dbReference type="InterPro" id="IPR035983">
    <property type="entry name" value="Hect_E3_ubiquitin_ligase"/>
</dbReference>
<evidence type="ECO:0000256" key="6">
    <source>
        <dbReference type="PROSITE-ProRule" id="PRU00104"/>
    </source>
</evidence>
<dbReference type="Proteomes" id="UP001470230">
    <property type="component" value="Unassembled WGS sequence"/>
</dbReference>
<dbReference type="InterPro" id="IPR050409">
    <property type="entry name" value="E3_ubiq-protein_ligase"/>
</dbReference>
<feature type="domain" description="HECT" evidence="7">
    <location>
        <begin position="705"/>
        <end position="1036"/>
    </location>
</feature>
<dbReference type="PANTHER" id="PTHR11254">
    <property type="entry name" value="HECT DOMAIN UBIQUITIN-PROTEIN LIGASE"/>
    <property type="match status" value="1"/>
</dbReference>
<dbReference type="Gene3D" id="3.30.2160.10">
    <property type="entry name" value="Hect, E3 ligase catalytic domain"/>
    <property type="match status" value="1"/>
</dbReference>
<sequence>MKAIDRIFYYNSDDLIRKVHFESNSEKYSHIAISIVSEFFNEAKKNPGRFQPFYCLLNIASTFPFLFNKNPKRVFTTILPALDNFSLLFTISYKSDAKVINSLKASLCALYFLFNALYSVKILDEFVIWLYKNIENFSQSQIIAFSYILGSLFNSQKVNLVMLALSSKFNFQSILVKLLQKEVDENLIILYKRNIYEILNSYYKLISQLNINHPDDFILVNEIKKANNPFMHVFNNYSSIFPQILFNFYFPLINNNEITEFETKIKRIKSFSIHFSYDICYPTEHENKKFLHQQKLKVDRINLSQSRLPDYYYISRLNLIQLCVKKPFWVYEYFIKGNDFPVTIYHFNILKQVIKKYNKNIKIDINFFEDEYKQYDLLNLIYKEVITDNNKEIAINSLFDMLISNQEVSQMYLFKIKMDIKSIINQGNMDIILKVLKNMQKQKTSDIYLTSAIIDMALSPKYRNNITFLTRVVEALIHFEKLPPTACHLIFFILIQNKSYDIITAFELCMKIKKENLLILERFFEKIVDDLDEKANNLIVIIKYIMELFPSIIPKKMSKFINVLNEMISNHNDIKTIDFIVHLFNLLTPKRNKNMKITFENESRNEKNCNKYTLLIPPPSNLVETNPIFWNFFTSQIQFFSNILYENWKYYNELSVLDYFPELIMLSYEKLFNFQSEMKSKISYSQYNLEIRRSSIFLDSYNLLKKTSLEKWLSKLHVTFMGEIGLDYGGLTREWFSLMVKEIFNPIFALFHLARNQKYQPSHLSYVNENHIELFRFAGKFIARSIIQNQSLKIHFTNCFYKQILQKEITYEDFKDVDEDIYRSMVFIMNEDVEQLDLNFTIDVDLYGKIQTVLLKDNGDEIKVTNENKEEYLYLYTNYHLKELIIKQITAFCEGFYWMIPFDEIKILNIKELDCLICGSSFIDVNDLRESIAYIYPYSMNHPVIQIFFNVISKWNQENLEKLLVFITGSPQVPLFGFSYYKEKGEAIKIAPGGDRKRLCVAHTCFNQLDLPQYENENELNYKLLQSINEYHFDLI</sequence>
<dbReference type="Gene3D" id="3.30.2410.10">
    <property type="entry name" value="Hect, E3 ligase catalytic domain"/>
    <property type="match status" value="1"/>
</dbReference>
<dbReference type="Pfam" id="PF00632">
    <property type="entry name" value="HECT"/>
    <property type="match status" value="1"/>
</dbReference>
<evidence type="ECO:0000256" key="4">
    <source>
        <dbReference type="ARBA" id="ARBA00022679"/>
    </source>
</evidence>
<evidence type="ECO:0000313" key="8">
    <source>
        <dbReference type="EMBL" id="KAK8870881.1"/>
    </source>
</evidence>
<comment type="catalytic activity">
    <reaction evidence="1">
        <text>S-ubiquitinyl-[E2 ubiquitin-conjugating enzyme]-L-cysteine + [acceptor protein]-L-lysine = [E2 ubiquitin-conjugating enzyme]-L-cysteine + N(6)-ubiquitinyl-[acceptor protein]-L-lysine.</text>
        <dbReference type="EC" id="2.3.2.26"/>
    </reaction>
</comment>
<keyword evidence="4" id="KW-0808">Transferase</keyword>
<reference evidence="8 9" key="1">
    <citation type="submission" date="2024-04" db="EMBL/GenBank/DDBJ databases">
        <title>Tritrichomonas musculus Genome.</title>
        <authorList>
            <person name="Alves-Ferreira E."/>
            <person name="Grigg M."/>
            <person name="Lorenzi H."/>
            <person name="Galac M."/>
        </authorList>
    </citation>
    <scope>NUCLEOTIDE SEQUENCE [LARGE SCALE GENOMIC DNA]</scope>
    <source>
        <strain evidence="8 9">EAF2021</strain>
    </source>
</reference>
<dbReference type="PANTHER" id="PTHR11254:SF440">
    <property type="entry name" value="E3 UBIQUITIN-PROTEIN LIGASE NEDD-4"/>
    <property type="match status" value="1"/>
</dbReference>
<organism evidence="8 9">
    <name type="scientific">Tritrichomonas musculus</name>
    <dbReference type="NCBI Taxonomy" id="1915356"/>
    <lineage>
        <taxon>Eukaryota</taxon>
        <taxon>Metamonada</taxon>
        <taxon>Parabasalia</taxon>
        <taxon>Tritrichomonadida</taxon>
        <taxon>Tritrichomonadidae</taxon>
        <taxon>Tritrichomonas</taxon>
    </lineage>
</organism>
<evidence type="ECO:0000313" key="9">
    <source>
        <dbReference type="Proteomes" id="UP001470230"/>
    </source>
</evidence>
<comment type="pathway">
    <text evidence="2">Protein modification; protein ubiquitination.</text>
</comment>
<feature type="active site" description="Glycyl thioester intermediate" evidence="6">
    <location>
        <position position="1005"/>
    </location>
</feature>
<proteinExistence type="predicted"/>
<protein>
    <recommendedName>
        <fullName evidence="3">HECT-type E3 ubiquitin transferase</fullName>
        <ecNumber evidence="3">2.3.2.26</ecNumber>
    </recommendedName>
</protein>
<name>A0ABR2J013_9EUKA</name>
<evidence type="ECO:0000256" key="5">
    <source>
        <dbReference type="ARBA" id="ARBA00022786"/>
    </source>
</evidence>
<dbReference type="InterPro" id="IPR000569">
    <property type="entry name" value="HECT_dom"/>
</dbReference>
<dbReference type="CDD" id="cd00078">
    <property type="entry name" value="HECTc"/>
    <property type="match status" value="1"/>
</dbReference>
<keyword evidence="9" id="KW-1185">Reference proteome</keyword>
<dbReference type="PROSITE" id="PS50237">
    <property type="entry name" value="HECT"/>
    <property type="match status" value="1"/>
</dbReference>
<dbReference type="SMART" id="SM00119">
    <property type="entry name" value="HECTc"/>
    <property type="match status" value="1"/>
</dbReference>
<gene>
    <name evidence="8" type="ORF">M9Y10_008779</name>
</gene>
<dbReference type="SUPFAM" id="SSF56204">
    <property type="entry name" value="Hect, E3 ligase catalytic domain"/>
    <property type="match status" value="1"/>
</dbReference>
<dbReference type="EMBL" id="JAPFFF010000014">
    <property type="protein sequence ID" value="KAK8870881.1"/>
    <property type="molecule type" value="Genomic_DNA"/>
</dbReference>